<feature type="domain" description="AB hydrolase-1" evidence="2">
    <location>
        <begin position="70"/>
        <end position="228"/>
    </location>
</feature>
<sequence length="268" mass="28933">MSQENLDDAYANAAYIPGSDAYPDRWAAQAAGLREGLLEQGLADLDIPYGDSPRQRFDLFRPEGTAKGLFVFVHGGYWLRFDKSYWSHLAIGALEQGWAVAMPSYDLCPDVGIADITRQIAHMIPVAADMVAGPILLAGHSAGGHLVARMCVPGMLPDPVANRVARVMPISPVADLRPMLRTSMNDAFRLDMAGAEAESPVLMAPLPGIAVEVWVGAEERPVFLEQATALAESWGCACVVDPGRHHFDVIDGLTDADSRMMRHLLAGL</sequence>
<dbReference type="GO" id="GO:0016787">
    <property type="term" value="F:hydrolase activity"/>
    <property type="evidence" value="ECO:0007669"/>
    <property type="project" value="UniProtKB-KW"/>
</dbReference>
<dbReference type="InterPro" id="IPR050300">
    <property type="entry name" value="GDXG_lipolytic_enzyme"/>
</dbReference>
<gene>
    <name evidence="3" type="ORF">SAMN06265173_101122</name>
</gene>
<dbReference type="Pfam" id="PF12697">
    <property type="entry name" value="Abhydrolase_6"/>
    <property type="match status" value="1"/>
</dbReference>
<dbReference type="OrthoDB" id="9771666at2"/>
<evidence type="ECO:0000313" key="4">
    <source>
        <dbReference type="Proteomes" id="UP000316030"/>
    </source>
</evidence>
<proteinExistence type="predicted"/>
<evidence type="ECO:0000313" key="3">
    <source>
        <dbReference type="EMBL" id="SMO33378.1"/>
    </source>
</evidence>
<protein>
    <submittedName>
        <fullName evidence="3">Acetyl esterase/lipase</fullName>
    </submittedName>
</protein>
<dbReference type="Gene3D" id="3.40.50.1820">
    <property type="entry name" value="alpha/beta hydrolase"/>
    <property type="match status" value="1"/>
</dbReference>
<dbReference type="RefSeq" id="WP_142491439.1">
    <property type="nucleotide sequence ID" value="NZ_FXTO01000001.1"/>
</dbReference>
<keyword evidence="4" id="KW-1185">Reference proteome</keyword>
<dbReference type="InterPro" id="IPR000073">
    <property type="entry name" value="AB_hydrolase_1"/>
</dbReference>
<evidence type="ECO:0000259" key="2">
    <source>
        <dbReference type="Pfam" id="PF12697"/>
    </source>
</evidence>
<dbReference type="EMBL" id="FXTO01000001">
    <property type="protein sequence ID" value="SMO33378.1"/>
    <property type="molecule type" value="Genomic_DNA"/>
</dbReference>
<keyword evidence="1" id="KW-0378">Hydrolase</keyword>
<dbReference type="SUPFAM" id="SSF53474">
    <property type="entry name" value="alpha/beta-Hydrolases"/>
    <property type="match status" value="1"/>
</dbReference>
<dbReference type="PANTHER" id="PTHR48081:SF33">
    <property type="entry name" value="KYNURENINE FORMAMIDASE"/>
    <property type="match status" value="1"/>
</dbReference>
<dbReference type="AlphaFoldDB" id="A0A521AF20"/>
<organism evidence="3 4">
    <name type="scientific">Thalassovita litoralis</name>
    <dbReference type="NCBI Taxonomy" id="1010611"/>
    <lineage>
        <taxon>Bacteria</taxon>
        <taxon>Pseudomonadati</taxon>
        <taxon>Pseudomonadota</taxon>
        <taxon>Alphaproteobacteria</taxon>
        <taxon>Rhodobacterales</taxon>
        <taxon>Roseobacteraceae</taxon>
        <taxon>Thalassovita</taxon>
    </lineage>
</organism>
<dbReference type="PANTHER" id="PTHR48081">
    <property type="entry name" value="AB HYDROLASE SUPERFAMILY PROTEIN C4A8.06C"/>
    <property type="match status" value="1"/>
</dbReference>
<dbReference type="Proteomes" id="UP000316030">
    <property type="component" value="Unassembled WGS sequence"/>
</dbReference>
<reference evidence="3 4" key="1">
    <citation type="submission" date="2017-05" db="EMBL/GenBank/DDBJ databases">
        <authorList>
            <person name="Varghese N."/>
            <person name="Submissions S."/>
        </authorList>
    </citation>
    <scope>NUCLEOTIDE SEQUENCE [LARGE SCALE GENOMIC DNA]</scope>
    <source>
        <strain evidence="3 4">DSM 29506</strain>
    </source>
</reference>
<name>A0A521AF20_9RHOB</name>
<evidence type="ECO:0000256" key="1">
    <source>
        <dbReference type="ARBA" id="ARBA00022801"/>
    </source>
</evidence>
<accession>A0A521AF20</accession>
<dbReference type="InterPro" id="IPR029058">
    <property type="entry name" value="AB_hydrolase_fold"/>
</dbReference>